<evidence type="ECO:0000256" key="2">
    <source>
        <dbReference type="SAM" id="Phobius"/>
    </source>
</evidence>
<dbReference type="Proteomes" id="UP000282323">
    <property type="component" value="Unassembled WGS sequence"/>
</dbReference>
<feature type="compositionally biased region" description="Basic and acidic residues" evidence="1">
    <location>
        <begin position="29"/>
        <end position="42"/>
    </location>
</feature>
<dbReference type="Pfam" id="PF26071">
    <property type="entry name" value="DUF8028"/>
    <property type="match status" value="1"/>
</dbReference>
<feature type="transmembrane region" description="Helical" evidence="2">
    <location>
        <begin position="56"/>
        <end position="76"/>
    </location>
</feature>
<protein>
    <submittedName>
        <fullName evidence="3">Uncharacterized protein</fullName>
    </submittedName>
</protein>
<gene>
    <name evidence="3" type="ORF">EA473_14110</name>
</gene>
<keyword evidence="2" id="KW-0472">Membrane</keyword>
<keyword evidence="2" id="KW-0812">Transmembrane</keyword>
<accession>A0A3N6M0M4</accession>
<organism evidence="3 4">
    <name type="scientific">Natrarchaeobius chitinivorans</name>
    <dbReference type="NCBI Taxonomy" id="1679083"/>
    <lineage>
        <taxon>Archaea</taxon>
        <taxon>Methanobacteriati</taxon>
        <taxon>Methanobacteriota</taxon>
        <taxon>Stenosarchaea group</taxon>
        <taxon>Halobacteria</taxon>
        <taxon>Halobacteriales</taxon>
        <taxon>Natrialbaceae</taxon>
        <taxon>Natrarchaeobius</taxon>
    </lineage>
</organism>
<evidence type="ECO:0000256" key="1">
    <source>
        <dbReference type="SAM" id="MobiDB-lite"/>
    </source>
</evidence>
<keyword evidence="4" id="KW-1185">Reference proteome</keyword>
<comment type="caution">
    <text evidence="3">The sequence shown here is derived from an EMBL/GenBank/DDBJ whole genome shotgun (WGS) entry which is preliminary data.</text>
</comment>
<name>A0A3N6M0M4_NATCH</name>
<dbReference type="InterPro" id="IPR058341">
    <property type="entry name" value="DUF8028"/>
</dbReference>
<proteinExistence type="predicted"/>
<feature type="transmembrane region" description="Helical" evidence="2">
    <location>
        <begin position="82"/>
        <end position="102"/>
    </location>
</feature>
<evidence type="ECO:0000313" key="4">
    <source>
        <dbReference type="Proteomes" id="UP000282323"/>
    </source>
</evidence>
<reference evidence="3 4" key="1">
    <citation type="submission" date="2018-10" db="EMBL/GenBank/DDBJ databases">
        <title>Natrarchaeobius chitinivorans gen. nov., sp. nov., and Natrarchaeobius haloalkaliphilus sp. nov., alkaliphilic, chitin-utilizing haloarchaea from hypersaline alkaline lakes.</title>
        <authorList>
            <person name="Sorokin D.Y."/>
            <person name="Elcheninov A.G."/>
            <person name="Kostrikina N.A."/>
            <person name="Bale N.J."/>
            <person name="Sinninghe Damste J.S."/>
            <person name="Khijniak T.V."/>
            <person name="Kublanov I.V."/>
            <person name="Toshchakov S.V."/>
        </authorList>
    </citation>
    <scope>NUCLEOTIDE SEQUENCE [LARGE SCALE GENOMIC DNA]</scope>
    <source>
        <strain evidence="3 4">AArcht4T</strain>
    </source>
</reference>
<keyword evidence="2" id="KW-1133">Transmembrane helix</keyword>
<evidence type="ECO:0000313" key="3">
    <source>
        <dbReference type="EMBL" id="RQG93844.1"/>
    </source>
</evidence>
<sequence length="104" mass="11514">MSICVRSGGYQMSDSSTARDRPNSTVSDPKTEGESGTERKTLERVVPPLAEPIRRAGFWTAIVIPFLYVPVLANGLTTWLESSLFLCLLVINVLALYVGHAYRR</sequence>
<dbReference type="AlphaFoldDB" id="A0A3N6M0M4"/>
<feature type="region of interest" description="Disordered" evidence="1">
    <location>
        <begin position="1"/>
        <end position="42"/>
    </location>
</feature>
<dbReference type="EMBL" id="REGA01000012">
    <property type="protein sequence ID" value="RQG93844.1"/>
    <property type="molecule type" value="Genomic_DNA"/>
</dbReference>